<organism evidence="1 2">
    <name type="scientific">Bifidobacterium scardovii</name>
    <dbReference type="NCBI Taxonomy" id="158787"/>
    <lineage>
        <taxon>Bacteria</taxon>
        <taxon>Bacillati</taxon>
        <taxon>Actinomycetota</taxon>
        <taxon>Actinomycetes</taxon>
        <taxon>Bifidobacteriales</taxon>
        <taxon>Bifidobacteriaceae</taxon>
        <taxon>Bifidobacterium</taxon>
    </lineage>
</organism>
<dbReference type="STRING" id="158787.BSCA_0757"/>
<dbReference type="GeneID" id="85166993"/>
<proteinExistence type="predicted"/>
<reference evidence="1 2" key="1">
    <citation type="submission" date="2014-03" db="EMBL/GenBank/DDBJ databases">
        <title>Genomics of Bifidobacteria.</title>
        <authorList>
            <person name="Ventura M."/>
            <person name="Milani C."/>
            <person name="Lugli G.A."/>
        </authorList>
    </citation>
    <scope>NUCLEOTIDE SEQUENCE [LARGE SCALE GENOMIC DNA]</scope>
    <source>
        <strain evidence="1 2">LMG 21589</strain>
    </source>
</reference>
<dbReference type="RefSeq" id="WP_051923174.1">
    <property type="nucleotide sequence ID" value="NZ_CAUPKV010000022.1"/>
</dbReference>
<keyword evidence="2" id="KW-1185">Reference proteome</keyword>
<dbReference type="AlphaFoldDB" id="A0A087DGQ5"/>
<name>A0A087DGQ5_9BIFI</name>
<dbReference type="Proteomes" id="UP000029033">
    <property type="component" value="Unassembled WGS sequence"/>
</dbReference>
<comment type="caution">
    <text evidence="1">The sequence shown here is derived from an EMBL/GenBank/DDBJ whole genome shotgun (WGS) entry which is preliminary data.</text>
</comment>
<sequence length="137" mass="14700">MSGKNTPEYTVQQLIEDENLRADFADLIPKASRITDAAAVFISASDKLFGGKNQVYGNDAVILARAQDLAQKVVKYGSAISKLLRNPVGSRAELDLDQPAPATQLDIDDIGDDVIHAEVVGEIEAPHTDSGKADEHD</sequence>
<dbReference type="OrthoDB" id="9928501at2"/>
<gene>
    <name evidence="1" type="ORF">BSCA_0757</name>
</gene>
<evidence type="ECO:0000313" key="1">
    <source>
        <dbReference type="EMBL" id="KFI94705.1"/>
    </source>
</evidence>
<evidence type="ECO:0000313" key="2">
    <source>
        <dbReference type="Proteomes" id="UP000029033"/>
    </source>
</evidence>
<dbReference type="eggNOG" id="ENOG50322IW">
    <property type="taxonomic scope" value="Bacteria"/>
</dbReference>
<protein>
    <submittedName>
        <fullName evidence="1">Uncharacterized protein</fullName>
    </submittedName>
</protein>
<accession>A0A087DGQ5</accession>
<dbReference type="EMBL" id="JGZO01000006">
    <property type="protein sequence ID" value="KFI94705.1"/>
    <property type="molecule type" value="Genomic_DNA"/>
</dbReference>